<dbReference type="InterPro" id="IPR050241">
    <property type="entry name" value="NAD-cap_RNA_hydrolase_NudC"/>
</dbReference>
<keyword evidence="7" id="KW-0460">Magnesium</keyword>
<dbReference type="GO" id="GO:0016787">
    <property type="term" value="F:hydrolase activity"/>
    <property type="evidence" value="ECO:0007669"/>
    <property type="project" value="UniProtKB-KW"/>
</dbReference>
<evidence type="ECO:0000259" key="10">
    <source>
        <dbReference type="PROSITE" id="PS51462"/>
    </source>
</evidence>
<keyword evidence="6 11" id="KW-0378">Hydrolase</keyword>
<comment type="cofactor">
    <cofactor evidence="1">
        <name>Mg(2+)</name>
        <dbReference type="ChEBI" id="CHEBI:18420"/>
    </cofactor>
</comment>
<evidence type="ECO:0000256" key="4">
    <source>
        <dbReference type="ARBA" id="ARBA00012381"/>
    </source>
</evidence>
<keyword evidence="5" id="KW-0479">Metal-binding</keyword>
<organism evidence="11 12">
    <name type="scientific">Ornithinimicrobium kibberense</name>
    <dbReference type="NCBI Taxonomy" id="282060"/>
    <lineage>
        <taxon>Bacteria</taxon>
        <taxon>Bacillati</taxon>
        <taxon>Actinomycetota</taxon>
        <taxon>Actinomycetes</taxon>
        <taxon>Micrococcales</taxon>
        <taxon>Ornithinimicrobiaceae</taxon>
        <taxon>Ornithinimicrobium</taxon>
    </lineage>
</organism>
<evidence type="ECO:0000256" key="3">
    <source>
        <dbReference type="ARBA" id="ARBA00009595"/>
    </source>
</evidence>
<dbReference type="Gene3D" id="3.90.79.10">
    <property type="entry name" value="Nucleoside Triphosphate Pyrophosphohydrolase"/>
    <property type="match status" value="1"/>
</dbReference>
<dbReference type="EC" id="3.6.1.22" evidence="4"/>
<dbReference type="InterPro" id="IPR015375">
    <property type="entry name" value="NADH_PPase-like_N"/>
</dbReference>
<dbReference type="PROSITE" id="PS51462">
    <property type="entry name" value="NUDIX"/>
    <property type="match status" value="1"/>
</dbReference>
<dbReference type="Proteomes" id="UP001589613">
    <property type="component" value="Unassembled WGS sequence"/>
</dbReference>
<dbReference type="Gene3D" id="3.90.79.20">
    <property type="match status" value="1"/>
</dbReference>
<gene>
    <name evidence="11" type="primary">nudC</name>
    <name evidence="11" type="ORF">ACFFN0_04045</name>
</gene>
<dbReference type="PANTHER" id="PTHR42904">
    <property type="entry name" value="NUDIX HYDROLASE, NUDC SUBFAMILY"/>
    <property type="match status" value="1"/>
</dbReference>
<evidence type="ECO:0000256" key="2">
    <source>
        <dbReference type="ARBA" id="ARBA00001947"/>
    </source>
</evidence>
<dbReference type="Pfam" id="PF09296">
    <property type="entry name" value="NUDIX-like"/>
    <property type="match status" value="1"/>
</dbReference>
<keyword evidence="8" id="KW-0520">NAD</keyword>
<protein>
    <recommendedName>
        <fullName evidence="4">NAD(+) diphosphatase</fullName>
        <ecNumber evidence="4">3.6.1.22</ecNumber>
    </recommendedName>
</protein>
<dbReference type="EMBL" id="JBHMAX010000007">
    <property type="protein sequence ID" value="MFB9731213.1"/>
    <property type="molecule type" value="Genomic_DNA"/>
</dbReference>
<evidence type="ECO:0000256" key="5">
    <source>
        <dbReference type="ARBA" id="ARBA00022723"/>
    </source>
</evidence>
<feature type="domain" description="Nudix hydrolase" evidence="10">
    <location>
        <begin position="164"/>
        <end position="288"/>
    </location>
</feature>
<dbReference type="NCBIfam" id="NF001299">
    <property type="entry name" value="PRK00241.1"/>
    <property type="match status" value="1"/>
</dbReference>
<dbReference type="CDD" id="cd03429">
    <property type="entry name" value="NUDIX_NADH_pyrophosphatase_Nudt13"/>
    <property type="match status" value="1"/>
</dbReference>
<dbReference type="SUPFAM" id="SSF55811">
    <property type="entry name" value="Nudix"/>
    <property type="match status" value="1"/>
</dbReference>
<dbReference type="RefSeq" id="WP_238330331.1">
    <property type="nucleotide sequence ID" value="NZ_JBHMAX010000007.1"/>
</dbReference>
<dbReference type="InterPro" id="IPR015797">
    <property type="entry name" value="NUDIX_hydrolase-like_dom_sf"/>
</dbReference>
<comment type="similarity">
    <text evidence="3">Belongs to the Nudix hydrolase family. NudC subfamily.</text>
</comment>
<evidence type="ECO:0000256" key="7">
    <source>
        <dbReference type="ARBA" id="ARBA00022842"/>
    </source>
</evidence>
<dbReference type="InterPro" id="IPR015376">
    <property type="entry name" value="Znr_NADH_PPase"/>
</dbReference>
<evidence type="ECO:0000313" key="12">
    <source>
        <dbReference type="Proteomes" id="UP001589613"/>
    </source>
</evidence>
<dbReference type="Pfam" id="PF00293">
    <property type="entry name" value="NUDIX"/>
    <property type="match status" value="1"/>
</dbReference>
<comment type="caution">
    <text evidence="11">The sequence shown here is derived from an EMBL/GenBank/DDBJ whole genome shotgun (WGS) entry which is preliminary data.</text>
</comment>
<proteinExistence type="inferred from homology"/>
<accession>A0ABV5V076</accession>
<dbReference type="PROSITE" id="PS00893">
    <property type="entry name" value="NUDIX_BOX"/>
    <property type="match status" value="1"/>
</dbReference>
<comment type="cofactor">
    <cofactor evidence="2">
        <name>Zn(2+)</name>
        <dbReference type="ChEBI" id="CHEBI:29105"/>
    </cofactor>
</comment>
<sequence>MSPPDETHLDLALSRSVVPRSAHERADAATLEQALADPGTRVLELREGRTRLRDAASTGLALRAPDADDAGRTPWFLGRHGGTAYLAVDVGPSHDGEPDHDGWVSLREVGADLDDVEAGLLTTATALHGWHRTHRHCPRCGSATDVVQAGWVRRCPRDGSEHYPRTDPAVIMAVVDDEDRLLLGTGQPWPEGRVSVLAGFVEAGETLEAAVAREVMEEVGVQVTDVRYRGNQPWPFPASLMLGFRARAVTTDLTVDRTELRSAAWYTREELRAGVEDGSRTLPPRVSIARVLVEEWFGGPITGPRAVR</sequence>
<dbReference type="Pfam" id="PF09297">
    <property type="entry name" value="Zn_ribbon_NUD"/>
    <property type="match status" value="1"/>
</dbReference>
<name>A0ABV5V076_9MICO</name>
<dbReference type="InterPro" id="IPR000086">
    <property type="entry name" value="NUDIX_hydrolase_dom"/>
</dbReference>
<comment type="catalytic activity">
    <reaction evidence="9">
        <text>a 5'-end NAD(+)-phospho-ribonucleoside in mRNA + H2O = a 5'-end phospho-adenosine-phospho-ribonucleoside in mRNA + beta-nicotinamide D-ribonucleotide + 2 H(+)</text>
        <dbReference type="Rhea" id="RHEA:60876"/>
        <dbReference type="Rhea" id="RHEA-COMP:15698"/>
        <dbReference type="Rhea" id="RHEA-COMP:15719"/>
        <dbReference type="ChEBI" id="CHEBI:14649"/>
        <dbReference type="ChEBI" id="CHEBI:15377"/>
        <dbReference type="ChEBI" id="CHEBI:15378"/>
        <dbReference type="ChEBI" id="CHEBI:144029"/>
        <dbReference type="ChEBI" id="CHEBI:144051"/>
    </reaction>
    <physiologicalReaction direction="left-to-right" evidence="9">
        <dbReference type="Rhea" id="RHEA:60877"/>
    </physiologicalReaction>
</comment>
<dbReference type="InterPro" id="IPR049734">
    <property type="entry name" value="NudC-like_C"/>
</dbReference>
<dbReference type="InterPro" id="IPR020084">
    <property type="entry name" value="NUDIX_hydrolase_CS"/>
</dbReference>
<evidence type="ECO:0000256" key="1">
    <source>
        <dbReference type="ARBA" id="ARBA00001946"/>
    </source>
</evidence>
<evidence type="ECO:0000313" key="11">
    <source>
        <dbReference type="EMBL" id="MFB9731213.1"/>
    </source>
</evidence>
<keyword evidence="12" id="KW-1185">Reference proteome</keyword>
<evidence type="ECO:0000256" key="9">
    <source>
        <dbReference type="ARBA" id="ARBA00023679"/>
    </source>
</evidence>
<evidence type="ECO:0000256" key="8">
    <source>
        <dbReference type="ARBA" id="ARBA00023027"/>
    </source>
</evidence>
<dbReference type="PANTHER" id="PTHR42904:SF6">
    <property type="entry name" value="NAD-CAPPED RNA HYDROLASE NUDT12"/>
    <property type="match status" value="1"/>
</dbReference>
<reference evidence="11 12" key="1">
    <citation type="submission" date="2024-09" db="EMBL/GenBank/DDBJ databases">
        <authorList>
            <person name="Sun Q."/>
            <person name="Mori K."/>
        </authorList>
    </citation>
    <scope>NUCLEOTIDE SEQUENCE [LARGE SCALE GENOMIC DNA]</scope>
    <source>
        <strain evidence="11 12">JCM 12763</strain>
    </source>
</reference>
<evidence type="ECO:0000256" key="6">
    <source>
        <dbReference type="ARBA" id="ARBA00022801"/>
    </source>
</evidence>